<organism evidence="1 2">
    <name type="scientific">Clostridium grantii DSM 8605</name>
    <dbReference type="NCBI Taxonomy" id="1121316"/>
    <lineage>
        <taxon>Bacteria</taxon>
        <taxon>Bacillati</taxon>
        <taxon>Bacillota</taxon>
        <taxon>Clostridia</taxon>
        <taxon>Eubacteriales</taxon>
        <taxon>Clostridiaceae</taxon>
        <taxon>Clostridium</taxon>
    </lineage>
</organism>
<keyword evidence="2" id="KW-1185">Reference proteome</keyword>
<dbReference type="EMBL" id="FQXM01000003">
    <property type="protein sequence ID" value="SHH25802.1"/>
    <property type="molecule type" value="Genomic_DNA"/>
</dbReference>
<dbReference type="RefSeq" id="WP_278336910.1">
    <property type="nucleotide sequence ID" value="NZ_FQXM01000003.1"/>
</dbReference>
<dbReference type="Proteomes" id="UP000184447">
    <property type="component" value="Unassembled WGS sequence"/>
</dbReference>
<evidence type="ECO:0000313" key="1">
    <source>
        <dbReference type="EMBL" id="SHH25802.1"/>
    </source>
</evidence>
<accession>A0A1M5RHJ9</accession>
<proteinExistence type="predicted"/>
<gene>
    <name evidence="1" type="ORF">SAMN02745207_00539</name>
</gene>
<reference evidence="1 2" key="1">
    <citation type="submission" date="2016-11" db="EMBL/GenBank/DDBJ databases">
        <authorList>
            <person name="Jaros S."/>
            <person name="Januszkiewicz K."/>
            <person name="Wedrychowicz H."/>
        </authorList>
    </citation>
    <scope>NUCLEOTIDE SEQUENCE [LARGE SCALE GENOMIC DNA]</scope>
    <source>
        <strain evidence="1 2">DSM 8605</strain>
    </source>
</reference>
<sequence>MDINDLLSVNLEMYYHGKMNFIVGLCEQMKLPEIFNMNLEKNLG</sequence>
<protein>
    <submittedName>
        <fullName evidence="1">Uncharacterized protein</fullName>
    </submittedName>
</protein>
<evidence type="ECO:0000313" key="2">
    <source>
        <dbReference type="Proteomes" id="UP000184447"/>
    </source>
</evidence>
<name>A0A1M5RHJ9_9CLOT</name>
<dbReference type="AlphaFoldDB" id="A0A1M5RHJ9"/>